<feature type="compositionally biased region" description="Low complexity" evidence="1">
    <location>
        <begin position="112"/>
        <end position="128"/>
    </location>
</feature>
<dbReference type="Proteomes" id="UP000054097">
    <property type="component" value="Unassembled WGS sequence"/>
</dbReference>
<dbReference type="HOGENOM" id="CLU_023533_0_0_1"/>
<evidence type="ECO:0000256" key="1">
    <source>
        <dbReference type="SAM" id="MobiDB-lite"/>
    </source>
</evidence>
<feature type="region of interest" description="Disordered" evidence="1">
    <location>
        <begin position="1"/>
        <end position="26"/>
    </location>
</feature>
<feature type="compositionally biased region" description="Acidic residues" evidence="1">
    <location>
        <begin position="448"/>
        <end position="458"/>
    </location>
</feature>
<gene>
    <name evidence="2" type="ORF">M408DRAFT_140125</name>
</gene>
<evidence type="ECO:0000313" key="3">
    <source>
        <dbReference type="Proteomes" id="UP000054097"/>
    </source>
</evidence>
<feature type="compositionally biased region" description="Basic residues" evidence="1">
    <location>
        <begin position="539"/>
        <end position="552"/>
    </location>
</feature>
<feature type="region of interest" description="Disordered" evidence="1">
    <location>
        <begin position="52"/>
        <end position="196"/>
    </location>
</feature>
<protein>
    <submittedName>
        <fullName evidence="2">Uncharacterized protein</fullName>
    </submittedName>
</protein>
<name>A0A0C2XGU0_SERVB</name>
<keyword evidence="3" id="KW-1185">Reference proteome</keyword>
<dbReference type="OrthoDB" id="3363891at2759"/>
<reference evidence="2 3" key="1">
    <citation type="submission" date="2014-04" db="EMBL/GenBank/DDBJ databases">
        <authorList>
            <consortium name="DOE Joint Genome Institute"/>
            <person name="Kuo A."/>
            <person name="Zuccaro A."/>
            <person name="Kohler A."/>
            <person name="Nagy L.G."/>
            <person name="Floudas D."/>
            <person name="Copeland A."/>
            <person name="Barry K.W."/>
            <person name="Cichocki N."/>
            <person name="Veneault-Fourrey C."/>
            <person name="LaButti K."/>
            <person name="Lindquist E.A."/>
            <person name="Lipzen A."/>
            <person name="Lundell T."/>
            <person name="Morin E."/>
            <person name="Murat C."/>
            <person name="Sun H."/>
            <person name="Tunlid A."/>
            <person name="Henrissat B."/>
            <person name="Grigoriev I.V."/>
            <person name="Hibbett D.S."/>
            <person name="Martin F."/>
            <person name="Nordberg H.P."/>
            <person name="Cantor M.N."/>
            <person name="Hua S.X."/>
        </authorList>
    </citation>
    <scope>NUCLEOTIDE SEQUENCE [LARGE SCALE GENOMIC DNA]</scope>
    <source>
        <strain evidence="2 3">MAFF 305830</strain>
    </source>
</reference>
<dbReference type="EMBL" id="KN824293">
    <property type="protein sequence ID" value="KIM28337.1"/>
    <property type="molecule type" value="Genomic_DNA"/>
</dbReference>
<feature type="region of interest" description="Disordered" evidence="1">
    <location>
        <begin position="432"/>
        <end position="582"/>
    </location>
</feature>
<feature type="compositionally biased region" description="Low complexity" evidence="1">
    <location>
        <begin position="52"/>
        <end position="76"/>
    </location>
</feature>
<sequence>MALAAQPHLHNFPPQSKSHEPSWDEAIVPALRQRLQNESQMLTKRLSTHGISAAAAAEQANASVQSSSQSQSKPSAIPRPSSEGPAKKRQRTNSTPHSAIPIPVATTRIPKAAATASSTTTKTGSISSHGHQQPHSYRPSNLSNSVTGSISGSVSRGTGGSGNSNKRPRLDYSTMEPPSPSSFDSSSRAPRHGFPNGISVAASKSYIPNEEAPFPNSASTSTEFHYEQTRLMHAAATRNAHGRYATTGSSSFDADSGRPSMDEAGAYAAEEEEYRAMISARAAKRESAERPFEHWYRGEAARNGGVGELKIGKSEMLDIAQFGYARGAGAADKPGGATIGPGSTFSATAALRRRAGSFDGKRESWIIPPEMVDINGAYGSKVIDESPLTDLEGDEYTTEGERNYPYPGTNNSSAAAAAAEYPYATRGIINGASTTAVGGPGSSRPEDNGDDDAYEEDTTMVLSTMPTGISSIPTSGRRGTVTNAIPRATGIPNGRQASGKTPLGASNGATPPTAAAGPSSAAAPPSKAALLGKPAGKNSKNKAGKQATKQRSRTFGSADQPPEIALQQEEENDVEKIPFRKPPAKGNWDDIVLPAVTKKMGIEGYGLKSEEGNILEISEEVRKRMSAINPPAPVRPTTFI</sequence>
<dbReference type="AlphaFoldDB" id="A0A0C2XGU0"/>
<feature type="compositionally biased region" description="Low complexity" evidence="1">
    <location>
        <begin position="504"/>
        <end position="535"/>
    </location>
</feature>
<proteinExistence type="predicted"/>
<reference evidence="3" key="2">
    <citation type="submission" date="2015-01" db="EMBL/GenBank/DDBJ databases">
        <title>Evolutionary Origins and Diversification of the Mycorrhizal Mutualists.</title>
        <authorList>
            <consortium name="DOE Joint Genome Institute"/>
            <consortium name="Mycorrhizal Genomics Consortium"/>
            <person name="Kohler A."/>
            <person name="Kuo A."/>
            <person name="Nagy L.G."/>
            <person name="Floudas D."/>
            <person name="Copeland A."/>
            <person name="Barry K.W."/>
            <person name="Cichocki N."/>
            <person name="Veneault-Fourrey C."/>
            <person name="LaButti K."/>
            <person name="Lindquist E.A."/>
            <person name="Lipzen A."/>
            <person name="Lundell T."/>
            <person name="Morin E."/>
            <person name="Murat C."/>
            <person name="Riley R."/>
            <person name="Ohm R."/>
            <person name="Sun H."/>
            <person name="Tunlid A."/>
            <person name="Henrissat B."/>
            <person name="Grigoriev I.V."/>
            <person name="Hibbett D.S."/>
            <person name="Martin F."/>
        </authorList>
    </citation>
    <scope>NUCLEOTIDE SEQUENCE [LARGE SCALE GENOMIC DNA]</scope>
    <source>
        <strain evidence="3">MAFF 305830</strain>
    </source>
</reference>
<feature type="compositionally biased region" description="Polar residues" evidence="1">
    <location>
        <begin position="460"/>
        <end position="474"/>
    </location>
</feature>
<feature type="compositionally biased region" description="Polar residues" evidence="1">
    <location>
        <begin position="129"/>
        <end position="142"/>
    </location>
</feature>
<organism evidence="2 3">
    <name type="scientific">Serendipita vermifera MAFF 305830</name>
    <dbReference type="NCBI Taxonomy" id="933852"/>
    <lineage>
        <taxon>Eukaryota</taxon>
        <taxon>Fungi</taxon>
        <taxon>Dikarya</taxon>
        <taxon>Basidiomycota</taxon>
        <taxon>Agaricomycotina</taxon>
        <taxon>Agaricomycetes</taxon>
        <taxon>Sebacinales</taxon>
        <taxon>Serendipitaceae</taxon>
        <taxon>Serendipita</taxon>
    </lineage>
</organism>
<accession>A0A0C2XGU0</accession>
<evidence type="ECO:0000313" key="2">
    <source>
        <dbReference type="EMBL" id="KIM28337.1"/>
    </source>
</evidence>
<feature type="compositionally biased region" description="Low complexity" evidence="1">
    <location>
        <begin position="143"/>
        <end position="156"/>
    </location>
</feature>